<protein>
    <recommendedName>
        <fullName evidence="7">Lipopolysaccharide assembly protein A domain-containing protein</fullName>
    </recommendedName>
</protein>
<dbReference type="GO" id="GO:0005886">
    <property type="term" value="C:plasma membrane"/>
    <property type="evidence" value="ECO:0007669"/>
    <property type="project" value="InterPro"/>
</dbReference>
<evidence type="ECO:0000256" key="3">
    <source>
        <dbReference type="ARBA" id="ARBA00022989"/>
    </source>
</evidence>
<keyword evidence="9" id="KW-1185">Reference proteome</keyword>
<dbReference type="AlphaFoldDB" id="A0A1A6DSJ3"/>
<evidence type="ECO:0000259" key="7">
    <source>
        <dbReference type="Pfam" id="PF06305"/>
    </source>
</evidence>
<dbReference type="Proteomes" id="UP000091969">
    <property type="component" value="Unassembled WGS sequence"/>
</dbReference>
<evidence type="ECO:0000256" key="2">
    <source>
        <dbReference type="ARBA" id="ARBA00022692"/>
    </source>
</evidence>
<dbReference type="InterPro" id="IPR010445">
    <property type="entry name" value="LapA_dom"/>
</dbReference>
<comment type="caution">
    <text evidence="8">The sequence shown here is derived from an EMBL/GenBank/DDBJ whole genome shotgun (WGS) entry which is preliminary data.</text>
</comment>
<evidence type="ECO:0000256" key="4">
    <source>
        <dbReference type="ARBA" id="ARBA00023136"/>
    </source>
</evidence>
<reference evidence="8 9" key="1">
    <citation type="submission" date="2016-06" db="EMBL/GenBank/DDBJ databases">
        <title>Genome sequence of Tepidimonas fonticaldi PL17.</title>
        <authorList>
            <person name="Pinnaka A.K."/>
        </authorList>
    </citation>
    <scope>NUCLEOTIDE SEQUENCE [LARGE SCALE GENOMIC DNA]</scope>
    <source>
        <strain evidence="8 9">PL17</strain>
    </source>
</reference>
<feature type="domain" description="Lipopolysaccharide assembly protein A" evidence="7">
    <location>
        <begin position="22"/>
        <end position="73"/>
    </location>
</feature>
<name>A0A1A6DSJ3_9BURK</name>
<evidence type="ECO:0000256" key="1">
    <source>
        <dbReference type="ARBA" id="ARBA00022475"/>
    </source>
</evidence>
<sequence length="99" mass="10546">MRVLGWLLKAAVFLLIFALAINNQAPVRVHGLFGAQWEAPLVLVLLLVLFAGVLLGMAVMAPLWWRARRTARQGSTATPPATPASSTAAPALEEPPHGV</sequence>
<evidence type="ECO:0000256" key="6">
    <source>
        <dbReference type="SAM" id="Phobius"/>
    </source>
</evidence>
<organism evidence="8 9">
    <name type="scientific">Tepidimonas fonticaldi</name>
    <dbReference type="NCBI Taxonomy" id="1101373"/>
    <lineage>
        <taxon>Bacteria</taxon>
        <taxon>Pseudomonadati</taxon>
        <taxon>Pseudomonadota</taxon>
        <taxon>Betaproteobacteria</taxon>
        <taxon>Burkholderiales</taxon>
        <taxon>Tepidimonas</taxon>
    </lineage>
</organism>
<feature type="transmembrane region" description="Helical" evidence="6">
    <location>
        <begin position="41"/>
        <end position="65"/>
    </location>
</feature>
<keyword evidence="2 6" id="KW-0812">Transmembrane</keyword>
<accession>A0A1A6DSJ3</accession>
<evidence type="ECO:0000313" key="8">
    <source>
        <dbReference type="EMBL" id="OBS29823.1"/>
    </source>
</evidence>
<feature type="compositionally biased region" description="Low complexity" evidence="5">
    <location>
        <begin position="75"/>
        <end position="91"/>
    </location>
</feature>
<evidence type="ECO:0000313" key="9">
    <source>
        <dbReference type="Proteomes" id="UP000091969"/>
    </source>
</evidence>
<keyword evidence="4 6" id="KW-0472">Membrane</keyword>
<dbReference type="RefSeq" id="WP_068610060.1">
    <property type="nucleotide sequence ID" value="NZ_LZDH01000065.1"/>
</dbReference>
<dbReference type="STRING" id="1101373.A9O67_08275"/>
<dbReference type="Pfam" id="PF06305">
    <property type="entry name" value="LapA_dom"/>
    <property type="match status" value="1"/>
</dbReference>
<proteinExistence type="predicted"/>
<keyword evidence="3 6" id="KW-1133">Transmembrane helix</keyword>
<gene>
    <name evidence="8" type="ORF">A9O67_08275</name>
</gene>
<keyword evidence="1" id="KW-1003">Cell membrane</keyword>
<evidence type="ECO:0000256" key="5">
    <source>
        <dbReference type="SAM" id="MobiDB-lite"/>
    </source>
</evidence>
<dbReference type="EMBL" id="LZDH01000065">
    <property type="protein sequence ID" value="OBS29823.1"/>
    <property type="molecule type" value="Genomic_DNA"/>
</dbReference>
<feature type="region of interest" description="Disordered" evidence="5">
    <location>
        <begin position="74"/>
        <end position="99"/>
    </location>
</feature>